<dbReference type="Pfam" id="PF07678">
    <property type="entry name" value="TED_complement"/>
    <property type="match status" value="1"/>
</dbReference>
<evidence type="ECO:0000313" key="2">
    <source>
        <dbReference type="EMBL" id="CAJ0961931.1"/>
    </source>
</evidence>
<dbReference type="EMBL" id="CAUEEQ010053751">
    <property type="protein sequence ID" value="CAJ0961931.1"/>
    <property type="molecule type" value="Genomic_DNA"/>
</dbReference>
<dbReference type="InterPro" id="IPR008930">
    <property type="entry name" value="Terpenoid_cyclase/PrenylTrfase"/>
</dbReference>
<feature type="non-terminal residue" evidence="2">
    <location>
        <position position="87"/>
    </location>
</feature>
<sequence>MYRGINLKGHQKDVSLTAFVLIAMLKSEKILYSTCQNLRSSIEKATNFLLSQYSGLTKTLHHRHYLICSCYGRVNRPTRETAFCNKK</sequence>
<evidence type="ECO:0000259" key="1">
    <source>
        <dbReference type="Pfam" id="PF07678"/>
    </source>
</evidence>
<evidence type="ECO:0000313" key="3">
    <source>
        <dbReference type="Proteomes" id="UP001176940"/>
    </source>
</evidence>
<proteinExistence type="predicted"/>
<gene>
    <name evidence="2" type="ORF">RIMI_LOCUS17981434</name>
</gene>
<feature type="domain" description="Alpha-macroglobulin-like TED" evidence="1">
    <location>
        <begin position="6"/>
        <end position="56"/>
    </location>
</feature>
<dbReference type="InterPro" id="IPR011626">
    <property type="entry name" value="Alpha-macroglobulin_TED"/>
</dbReference>
<dbReference type="SUPFAM" id="SSF48239">
    <property type="entry name" value="Terpenoid cyclases/Protein prenyltransferases"/>
    <property type="match status" value="1"/>
</dbReference>
<name>A0ABN9MCF1_9NEOB</name>
<organism evidence="2 3">
    <name type="scientific">Ranitomeya imitator</name>
    <name type="common">mimic poison frog</name>
    <dbReference type="NCBI Taxonomy" id="111125"/>
    <lineage>
        <taxon>Eukaryota</taxon>
        <taxon>Metazoa</taxon>
        <taxon>Chordata</taxon>
        <taxon>Craniata</taxon>
        <taxon>Vertebrata</taxon>
        <taxon>Euteleostomi</taxon>
        <taxon>Amphibia</taxon>
        <taxon>Batrachia</taxon>
        <taxon>Anura</taxon>
        <taxon>Neobatrachia</taxon>
        <taxon>Hyloidea</taxon>
        <taxon>Dendrobatidae</taxon>
        <taxon>Dendrobatinae</taxon>
        <taxon>Ranitomeya</taxon>
    </lineage>
</organism>
<dbReference type="Gene3D" id="1.50.10.20">
    <property type="match status" value="1"/>
</dbReference>
<keyword evidence="3" id="KW-1185">Reference proteome</keyword>
<reference evidence="2" key="1">
    <citation type="submission" date="2023-07" db="EMBL/GenBank/DDBJ databases">
        <authorList>
            <person name="Stuckert A."/>
        </authorList>
    </citation>
    <scope>NUCLEOTIDE SEQUENCE</scope>
</reference>
<comment type="caution">
    <text evidence="2">The sequence shown here is derived from an EMBL/GenBank/DDBJ whole genome shotgun (WGS) entry which is preliminary data.</text>
</comment>
<accession>A0ABN9MCF1</accession>
<protein>
    <recommendedName>
        <fullName evidence="1">Alpha-macroglobulin-like TED domain-containing protein</fullName>
    </recommendedName>
</protein>
<dbReference type="Proteomes" id="UP001176940">
    <property type="component" value="Unassembled WGS sequence"/>
</dbReference>